<organism evidence="1 2">
    <name type="scientific">Proteus vulgaris</name>
    <dbReference type="NCBI Taxonomy" id="585"/>
    <lineage>
        <taxon>Bacteria</taxon>
        <taxon>Pseudomonadati</taxon>
        <taxon>Pseudomonadota</taxon>
        <taxon>Gammaproteobacteria</taxon>
        <taxon>Enterobacterales</taxon>
        <taxon>Morganellaceae</taxon>
        <taxon>Proteus</taxon>
    </lineage>
</organism>
<protein>
    <submittedName>
        <fullName evidence="1">Uncharacterized protein</fullName>
    </submittedName>
</protein>
<evidence type="ECO:0000313" key="1">
    <source>
        <dbReference type="EMBL" id="SUC14420.1"/>
    </source>
</evidence>
<reference evidence="1 2" key="1">
    <citation type="submission" date="2018-06" db="EMBL/GenBank/DDBJ databases">
        <authorList>
            <consortium name="Pathogen Informatics"/>
            <person name="Doyle S."/>
        </authorList>
    </citation>
    <scope>NUCLEOTIDE SEQUENCE [LARGE SCALE GENOMIC DNA]</scope>
    <source>
        <strain evidence="1 2">NCTC10376</strain>
    </source>
</reference>
<evidence type="ECO:0000313" key="2">
    <source>
        <dbReference type="Proteomes" id="UP000254331"/>
    </source>
</evidence>
<sequence>MRSDKYKSLPVAITVARRLSRESIKRQSFSVVQLPMGILSVLVTSDAKRRKKSIVYSVSGDGHHTVLPEAR</sequence>
<gene>
    <name evidence="1" type="ORF">NCTC10376_00224</name>
</gene>
<dbReference type="AlphaFoldDB" id="A0A379F494"/>
<dbReference type="EMBL" id="UGTW01000001">
    <property type="protein sequence ID" value="SUC14420.1"/>
    <property type="molecule type" value="Genomic_DNA"/>
</dbReference>
<accession>A0A379F494</accession>
<dbReference type="Proteomes" id="UP000254331">
    <property type="component" value="Unassembled WGS sequence"/>
</dbReference>
<proteinExistence type="predicted"/>
<name>A0A379F494_PROVU</name>